<evidence type="ECO:0000313" key="6">
    <source>
        <dbReference type="EMBL" id="KAJ4256674.1"/>
    </source>
</evidence>
<dbReference type="GO" id="GO:0006897">
    <property type="term" value="P:endocytosis"/>
    <property type="evidence" value="ECO:0007669"/>
    <property type="project" value="TreeGrafter"/>
</dbReference>
<dbReference type="InterPro" id="IPR045063">
    <property type="entry name" value="Dynamin_N"/>
</dbReference>
<evidence type="ECO:0000256" key="4">
    <source>
        <dbReference type="SAM" id="MobiDB-lite"/>
    </source>
</evidence>
<dbReference type="SMART" id="SM00053">
    <property type="entry name" value="DYNc"/>
    <property type="match status" value="1"/>
</dbReference>
<dbReference type="GO" id="GO:0003924">
    <property type="term" value="F:GTPase activity"/>
    <property type="evidence" value="ECO:0007669"/>
    <property type="project" value="InterPro"/>
</dbReference>
<dbReference type="InterPro" id="IPR022812">
    <property type="entry name" value="Dynamin"/>
</dbReference>
<feature type="domain" description="GED" evidence="5">
    <location>
        <begin position="721"/>
        <end position="814"/>
    </location>
</feature>
<keyword evidence="7" id="KW-1185">Reference proteome</keyword>
<sequence length="819" mass="91506">MAGPVDIPTAVPRTPTRKPFKYTDYLFSNNESPSKLSAKSPADSGIGDIFDDPTITPSRSPRPEVTVELPTPRSPKTPPFGNESSQDIMPEDPFDSQHNRILFDAIDALQSFGAGDLSIPQLIIVGGQSSGKSSLLQSLTGIPFPVDSGCCTRFPTRIVSRRTEPDSGDSFRITIDPAEVSVPGLDPASDKIKNYECSGKILTKEKFAKVIDEISSEFMGLRTGLGDDRKNFVAEVLKIELSGPNRSYFSILDLPGTFQNASTVNETDQAKVESMVKEYMNNEDNVVICVIDAPTDFDRQEILRLAKKPIKQDRFVGVFTKCDMVQHEPEAAKRIVSIATGNSEHSLGRLRNGWFLVRNRADKDPDSFDLNAAEKKLFRKSPWNSVSQRRLGSISAKSYLGTLLSSKIRDCFPTLRSTIQHNLEERIREKAMLGEPRTSHAARQQFVVGIVRKYEEKAQMALTRPGFLDQRMELRREVGRLNAEFDKFMRSQGGTWVFEDPEVDPSAMIDERIALENEAANEENAMPPPRVQHASKIEVDASLDKAFPGLSKVQDTGKLMQAIQEKLSFYQTSFLDGVINPDIYPDMYREQVKKWDSIAQHHLSRVARAVNSCTSSILDDVCPNEGETAVMSKELSSLLALSYSESLTRTEALCKSQCEMETRCQRLQSTGPRFGHEIHCWRMLRFYDGMNRARTDATGGPASVLIGYFDSVHSSLGKNMVLDVHDVLKVYYKLSLEAFIRTINNTIIESFISFEEGPVLGLNTNRILGLSEEEIEMIGGENESTARRRRELEQDIKKLRGALAIVDKATRQTASLDRA</sequence>
<dbReference type="PRINTS" id="PR00195">
    <property type="entry name" value="DYNAMIN"/>
</dbReference>
<protein>
    <recommendedName>
        <fullName evidence="5">GED domain-containing protein</fullName>
    </recommendedName>
</protein>
<dbReference type="OrthoDB" id="415706at2759"/>
<name>A0A9W8RX27_9HYPO</name>
<dbReference type="PANTHER" id="PTHR11566">
    <property type="entry name" value="DYNAMIN"/>
    <property type="match status" value="1"/>
</dbReference>
<proteinExistence type="predicted"/>
<dbReference type="EMBL" id="JAOQAZ010000018">
    <property type="protein sequence ID" value="KAJ4256674.1"/>
    <property type="molecule type" value="Genomic_DNA"/>
</dbReference>
<dbReference type="Pfam" id="PF00350">
    <property type="entry name" value="Dynamin_N"/>
    <property type="match status" value="1"/>
</dbReference>
<dbReference type="PROSITE" id="PS51388">
    <property type="entry name" value="GED"/>
    <property type="match status" value="1"/>
</dbReference>
<dbReference type="GO" id="GO:0005525">
    <property type="term" value="F:GTP binding"/>
    <property type="evidence" value="ECO:0007669"/>
    <property type="project" value="InterPro"/>
</dbReference>
<dbReference type="SUPFAM" id="SSF52540">
    <property type="entry name" value="P-loop containing nucleoside triphosphate hydrolases"/>
    <property type="match status" value="1"/>
</dbReference>
<dbReference type="CDD" id="cd08771">
    <property type="entry name" value="DLP_1"/>
    <property type="match status" value="1"/>
</dbReference>
<dbReference type="Pfam" id="PF01031">
    <property type="entry name" value="Dynamin_M"/>
    <property type="match status" value="1"/>
</dbReference>
<dbReference type="Gene3D" id="3.40.50.300">
    <property type="entry name" value="P-loop containing nucleotide triphosphate hydrolases"/>
    <property type="match status" value="1"/>
</dbReference>
<dbReference type="GO" id="GO:0016020">
    <property type="term" value="C:membrane"/>
    <property type="evidence" value="ECO:0007669"/>
    <property type="project" value="TreeGrafter"/>
</dbReference>
<evidence type="ECO:0000259" key="5">
    <source>
        <dbReference type="PROSITE" id="PS51388"/>
    </source>
</evidence>
<feature type="compositionally biased region" description="Polar residues" evidence="4">
    <location>
        <begin position="28"/>
        <end position="37"/>
    </location>
</feature>
<dbReference type="GO" id="GO:0005739">
    <property type="term" value="C:mitochondrion"/>
    <property type="evidence" value="ECO:0007669"/>
    <property type="project" value="TreeGrafter"/>
</dbReference>
<keyword evidence="3" id="KW-0175">Coiled coil</keyword>
<dbReference type="GO" id="GO:0016559">
    <property type="term" value="P:peroxisome fission"/>
    <property type="evidence" value="ECO:0007669"/>
    <property type="project" value="TreeGrafter"/>
</dbReference>
<dbReference type="Proteomes" id="UP001152049">
    <property type="component" value="Unassembled WGS sequence"/>
</dbReference>
<feature type="region of interest" description="Disordered" evidence="4">
    <location>
        <begin position="28"/>
        <end position="86"/>
    </location>
</feature>
<keyword evidence="1" id="KW-0547">Nucleotide-binding</keyword>
<dbReference type="GO" id="GO:0008017">
    <property type="term" value="F:microtubule binding"/>
    <property type="evidence" value="ECO:0007669"/>
    <property type="project" value="TreeGrafter"/>
</dbReference>
<dbReference type="AlphaFoldDB" id="A0A9W8RX27"/>
<dbReference type="PANTHER" id="PTHR11566:SF21">
    <property type="entry name" value="DYNAMIN RELATED PROTEIN 1, ISOFORM A"/>
    <property type="match status" value="1"/>
</dbReference>
<evidence type="ECO:0000256" key="3">
    <source>
        <dbReference type="SAM" id="Coils"/>
    </source>
</evidence>
<feature type="coiled-coil region" evidence="3">
    <location>
        <begin position="782"/>
        <end position="809"/>
    </location>
</feature>
<dbReference type="InterPro" id="IPR001401">
    <property type="entry name" value="Dynamin_GTPase"/>
</dbReference>
<comment type="caution">
    <text evidence="6">The sequence shown here is derived from an EMBL/GenBank/DDBJ whole genome shotgun (WGS) entry which is preliminary data.</text>
</comment>
<dbReference type="GO" id="GO:0005874">
    <property type="term" value="C:microtubule"/>
    <property type="evidence" value="ECO:0007669"/>
    <property type="project" value="TreeGrafter"/>
</dbReference>
<feature type="region of interest" description="Disordered" evidence="4">
    <location>
        <begin position="1"/>
        <end position="20"/>
    </location>
</feature>
<evidence type="ECO:0000256" key="2">
    <source>
        <dbReference type="ARBA" id="ARBA00023134"/>
    </source>
</evidence>
<keyword evidence="2" id="KW-0342">GTP-binding</keyword>
<evidence type="ECO:0000256" key="1">
    <source>
        <dbReference type="ARBA" id="ARBA00022741"/>
    </source>
</evidence>
<dbReference type="GO" id="GO:0000266">
    <property type="term" value="P:mitochondrial fission"/>
    <property type="evidence" value="ECO:0007669"/>
    <property type="project" value="TreeGrafter"/>
</dbReference>
<dbReference type="GO" id="GO:0048312">
    <property type="term" value="P:intracellular distribution of mitochondria"/>
    <property type="evidence" value="ECO:0007669"/>
    <property type="project" value="TreeGrafter"/>
</dbReference>
<organism evidence="6 7">
    <name type="scientific">Fusarium torreyae</name>
    <dbReference type="NCBI Taxonomy" id="1237075"/>
    <lineage>
        <taxon>Eukaryota</taxon>
        <taxon>Fungi</taxon>
        <taxon>Dikarya</taxon>
        <taxon>Ascomycota</taxon>
        <taxon>Pezizomycotina</taxon>
        <taxon>Sordariomycetes</taxon>
        <taxon>Hypocreomycetidae</taxon>
        <taxon>Hypocreales</taxon>
        <taxon>Nectriaceae</taxon>
        <taxon>Fusarium</taxon>
    </lineage>
</organism>
<dbReference type="InterPro" id="IPR000375">
    <property type="entry name" value="Dynamin_stalk"/>
</dbReference>
<gene>
    <name evidence="6" type="ORF">NW762_008770</name>
</gene>
<dbReference type="InterPro" id="IPR020850">
    <property type="entry name" value="GED_dom"/>
</dbReference>
<evidence type="ECO:0000313" key="7">
    <source>
        <dbReference type="Proteomes" id="UP001152049"/>
    </source>
</evidence>
<dbReference type="InterPro" id="IPR027417">
    <property type="entry name" value="P-loop_NTPase"/>
</dbReference>
<accession>A0A9W8RX27</accession>
<reference evidence="6" key="1">
    <citation type="submission" date="2022-09" db="EMBL/GenBank/DDBJ databases">
        <title>Fusarium specimens isolated from Avocado Roots.</title>
        <authorList>
            <person name="Stajich J."/>
            <person name="Roper C."/>
            <person name="Heimlech-Rivalta G."/>
        </authorList>
    </citation>
    <scope>NUCLEOTIDE SEQUENCE</scope>
    <source>
        <strain evidence="6">CF00136</strain>
    </source>
</reference>